<feature type="domain" description="Methyl-accepting transducer" evidence="6">
    <location>
        <begin position="288"/>
        <end position="567"/>
    </location>
</feature>
<keyword evidence="4" id="KW-0175">Coiled coil</keyword>
<organism evidence="8">
    <name type="scientific">Candidatus Caldatribacterium saccharofermentans</name>
    <dbReference type="NCBI Taxonomy" id="1454753"/>
    <lineage>
        <taxon>Bacteria</taxon>
        <taxon>Pseudomonadati</taxon>
        <taxon>Atribacterota</taxon>
        <taxon>Atribacteria</taxon>
        <taxon>Atribacterales</taxon>
        <taxon>Candidatus Caldatribacteriaceae</taxon>
        <taxon>Candidatus Caldatribacterium</taxon>
    </lineage>
</organism>
<evidence type="ECO:0000259" key="6">
    <source>
        <dbReference type="PROSITE" id="PS50111"/>
    </source>
</evidence>
<dbReference type="InterPro" id="IPR004090">
    <property type="entry name" value="Chemotax_Me-accpt_rcpt"/>
</dbReference>
<dbReference type="PROSITE" id="PS50885">
    <property type="entry name" value="HAMP"/>
    <property type="match status" value="1"/>
</dbReference>
<name>A0A7V4WLJ6_9BACT</name>
<evidence type="ECO:0000256" key="1">
    <source>
        <dbReference type="ARBA" id="ARBA00023224"/>
    </source>
</evidence>
<evidence type="ECO:0000256" key="4">
    <source>
        <dbReference type="SAM" id="Coils"/>
    </source>
</evidence>
<feature type="domain" description="HAMP" evidence="7">
    <location>
        <begin position="217"/>
        <end position="269"/>
    </location>
</feature>
<accession>A0A7V4WLJ6</accession>
<dbReference type="CDD" id="cd06225">
    <property type="entry name" value="HAMP"/>
    <property type="match status" value="1"/>
</dbReference>
<dbReference type="GO" id="GO:0016020">
    <property type="term" value="C:membrane"/>
    <property type="evidence" value="ECO:0007669"/>
    <property type="project" value="InterPro"/>
</dbReference>
<protein>
    <submittedName>
        <fullName evidence="8">Methyl-accepting chemotaxis protein</fullName>
    </submittedName>
</protein>
<dbReference type="GO" id="GO:0007165">
    <property type="term" value="P:signal transduction"/>
    <property type="evidence" value="ECO:0007669"/>
    <property type="project" value="UniProtKB-KW"/>
</dbReference>
<dbReference type="Pfam" id="PF00672">
    <property type="entry name" value="HAMP"/>
    <property type="match status" value="1"/>
</dbReference>
<dbReference type="InterPro" id="IPR003660">
    <property type="entry name" value="HAMP_dom"/>
</dbReference>
<dbReference type="InterPro" id="IPR004089">
    <property type="entry name" value="MCPsignal_dom"/>
</dbReference>
<dbReference type="Pfam" id="PF12729">
    <property type="entry name" value="4HB_MCP_1"/>
    <property type="match status" value="1"/>
</dbReference>
<dbReference type="SMART" id="SM00283">
    <property type="entry name" value="MA"/>
    <property type="match status" value="1"/>
</dbReference>
<dbReference type="CDD" id="cd11386">
    <property type="entry name" value="MCP_signal"/>
    <property type="match status" value="1"/>
</dbReference>
<dbReference type="PANTHER" id="PTHR32089">
    <property type="entry name" value="METHYL-ACCEPTING CHEMOTAXIS PROTEIN MCPB"/>
    <property type="match status" value="1"/>
</dbReference>
<dbReference type="SUPFAM" id="SSF58104">
    <property type="entry name" value="Methyl-accepting chemotaxis protein (MCP) signaling domain"/>
    <property type="match status" value="2"/>
</dbReference>
<keyword evidence="5" id="KW-1133">Transmembrane helix</keyword>
<evidence type="ECO:0000259" key="7">
    <source>
        <dbReference type="PROSITE" id="PS50885"/>
    </source>
</evidence>
<feature type="coiled-coil region" evidence="4">
    <location>
        <begin position="80"/>
        <end position="107"/>
    </location>
</feature>
<dbReference type="GO" id="GO:0006935">
    <property type="term" value="P:chemotaxis"/>
    <property type="evidence" value="ECO:0007669"/>
    <property type="project" value="InterPro"/>
</dbReference>
<keyword evidence="1 3" id="KW-0807">Transducer</keyword>
<dbReference type="PROSITE" id="PS50111">
    <property type="entry name" value="CHEMOTAXIS_TRANSDUC_2"/>
    <property type="match status" value="1"/>
</dbReference>
<dbReference type="Gene3D" id="1.10.287.950">
    <property type="entry name" value="Methyl-accepting chemotaxis protein"/>
    <property type="match status" value="2"/>
</dbReference>
<keyword evidence="5" id="KW-0812">Transmembrane</keyword>
<feature type="coiled-coil region" evidence="4">
    <location>
        <begin position="353"/>
        <end position="380"/>
    </location>
</feature>
<dbReference type="PANTHER" id="PTHR32089:SF112">
    <property type="entry name" value="LYSOZYME-LIKE PROTEIN-RELATED"/>
    <property type="match status" value="1"/>
</dbReference>
<feature type="transmembrane region" description="Helical" evidence="5">
    <location>
        <begin position="13"/>
        <end position="34"/>
    </location>
</feature>
<evidence type="ECO:0000256" key="5">
    <source>
        <dbReference type="SAM" id="Phobius"/>
    </source>
</evidence>
<dbReference type="InterPro" id="IPR024478">
    <property type="entry name" value="HlyB_4HB_MCP"/>
</dbReference>
<comment type="similarity">
    <text evidence="2">Belongs to the methyl-accepting chemotaxis (MCP) protein family.</text>
</comment>
<dbReference type="AlphaFoldDB" id="A0A7V4WLJ6"/>
<comment type="caution">
    <text evidence="8">The sequence shown here is derived from an EMBL/GenBank/DDBJ whole genome shotgun (WGS) entry which is preliminary data.</text>
</comment>
<dbReference type="Pfam" id="PF00015">
    <property type="entry name" value="MCPsignal"/>
    <property type="match status" value="1"/>
</dbReference>
<evidence type="ECO:0000256" key="2">
    <source>
        <dbReference type="ARBA" id="ARBA00029447"/>
    </source>
</evidence>
<dbReference type="GO" id="GO:0004888">
    <property type="term" value="F:transmembrane signaling receptor activity"/>
    <property type="evidence" value="ECO:0007669"/>
    <property type="project" value="InterPro"/>
</dbReference>
<dbReference type="SMART" id="SM00304">
    <property type="entry name" value="HAMP"/>
    <property type="match status" value="2"/>
</dbReference>
<reference evidence="8" key="1">
    <citation type="journal article" date="2020" name="mSystems">
        <title>Genome- and Community-Level Interaction Insights into Carbon Utilization and Element Cycling Functions of Hydrothermarchaeota in Hydrothermal Sediment.</title>
        <authorList>
            <person name="Zhou Z."/>
            <person name="Liu Y."/>
            <person name="Xu W."/>
            <person name="Pan J."/>
            <person name="Luo Z.H."/>
            <person name="Li M."/>
        </authorList>
    </citation>
    <scope>NUCLEOTIDE SEQUENCE [LARGE SCALE GENOMIC DNA]</scope>
    <source>
        <strain evidence="8">SpSt-82</strain>
    </source>
</reference>
<dbReference type="EMBL" id="DTIY01000096">
    <property type="protein sequence ID" value="HGY40445.1"/>
    <property type="molecule type" value="Genomic_DNA"/>
</dbReference>
<proteinExistence type="inferred from homology"/>
<feature type="transmembrane region" description="Helical" evidence="5">
    <location>
        <begin position="196"/>
        <end position="214"/>
    </location>
</feature>
<dbReference type="PRINTS" id="PR00260">
    <property type="entry name" value="CHEMTRNSDUCR"/>
</dbReference>
<keyword evidence="5" id="KW-0472">Membrane</keyword>
<evidence type="ECO:0000256" key="3">
    <source>
        <dbReference type="PROSITE-ProRule" id="PRU00284"/>
    </source>
</evidence>
<gene>
    <name evidence="8" type="ORF">ENW11_11675</name>
</gene>
<feature type="coiled-coil region" evidence="4">
    <location>
        <begin position="531"/>
        <end position="558"/>
    </location>
</feature>
<sequence length="631" mass="69612">MALSSRRKIGTRILLGFLAVIAFVGVLGYLGIFLSRNIYRNLEEIHTVRLPALDYILEIDRDLQQLLVAERSMIFAKTDSEVFRKLLEDYETNLRQSEERWEKYRALPKHPEEEQLAAEYERARAEWVGLSRQVVEGRKADTREGRTLAIDLTLGQAKEKFEEMRHFLDQLTEVNLRLAEEDRKEAYSSFQRNQRFALFLIVLAIIVSLMLSLVTTRSITRPLQALVHLARLGQEGDLTASCNLSSQDELGVLGQAFMGMIASLRATVQRVIHAAERLSSSSQNLHSSAEEVSKATQEIAQTISQVAHGASRQGEELSRLSEDARGIHGQALRIQEASQKSTHLFQTVLDERLEENTRALAEMRREVERTMQEGRETGEEARRGQELLTHLLETISSIASVTQEVGQGIAQLETRSQEIGKIVDVITGIAEQTNLLALNAAIEAARAGEAGRGFAVVAEEVRKLAEGSAQAAQQIAALIAEIQKDTQVAVQRMEKAQGEVGEGVRRGENIASSFRKILEAIEQVVQSITSIAGAAEALERTQQEIVRAQEEAGTLSESIGNAVEDITRSLQTMAERIAALAAIAEENAASSEEVSASTEEQSAALEEVATSAKALAQLAEELTQSVAHFRV</sequence>
<evidence type="ECO:0000313" key="8">
    <source>
        <dbReference type="EMBL" id="HGY40445.1"/>
    </source>
</evidence>